<dbReference type="NCBIfam" id="TIGR01354">
    <property type="entry name" value="cyt_deam_tetra"/>
    <property type="match status" value="1"/>
</dbReference>
<dbReference type="AlphaFoldDB" id="A0AA36GCR1"/>
<dbReference type="GO" id="GO:0055086">
    <property type="term" value="P:nucleobase-containing small molecule metabolic process"/>
    <property type="evidence" value="ECO:0007669"/>
    <property type="project" value="UniProtKB-ARBA"/>
</dbReference>
<evidence type="ECO:0000256" key="12">
    <source>
        <dbReference type="PIRSR" id="PIRSR606262-3"/>
    </source>
</evidence>
<dbReference type="PANTHER" id="PTHR11644:SF2">
    <property type="entry name" value="CYTIDINE DEAMINASE"/>
    <property type="match status" value="1"/>
</dbReference>
<reference evidence="15" key="1">
    <citation type="submission" date="2023-06" db="EMBL/GenBank/DDBJ databases">
        <authorList>
            <person name="Delattre M."/>
        </authorList>
    </citation>
    <scope>NUCLEOTIDE SEQUENCE</scope>
    <source>
        <strain evidence="15">AF72</strain>
    </source>
</reference>
<keyword evidence="16" id="KW-1185">Reference proteome</keyword>
<protein>
    <recommendedName>
        <fullName evidence="4 13">Cytidine deaminase</fullName>
        <ecNumber evidence="4 13">3.5.4.5</ecNumber>
    </recommendedName>
    <alternativeName>
        <fullName evidence="8 13">Cytidine aminohydrolase</fullName>
    </alternativeName>
</protein>
<dbReference type="NCBIfam" id="NF004064">
    <property type="entry name" value="PRK05578.1"/>
    <property type="match status" value="1"/>
</dbReference>
<comment type="similarity">
    <text evidence="3 13">Belongs to the cytidine and deoxycytidylate deaminase family.</text>
</comment>
<evidence type="ECO:0000256" key="2">
    <source>
        <dbReference type="ARBA" id="ARBA00003949"/>
    </source>
</evidence>
<evidence type="ECO:0000256" key="13">
    <source>
        <dbReference type="RuleBase" id="RU364006"/>
    </source>
</evidence>
<keyword evidence="6 13" id="KW-0378">Hydrolase</keyword>
<dbReference type="SUPFAM" id="SSF53927">
    <property type="entry name" value="Cytidine deaminase-like"/>
    <property type="match status" value="1"/>
</dbReference>
<feature type="non-terminal residue" evidence="15">
    <location>
        <position position="136"/>
    </location>
</feature>
<comment type="caution">
    <text evidence="15">The sequence shown here is derived from an EMBL/GenBank/DDBJ whole genome shotgun (WGS) entry which is preliminary data.</text>
</comment>
<feature type="domain" description="CMP/dCMP-type deaminase" evidence="14">
    <location>
        <begin position="2"/>
        <end position="128"/>
    </location>
</feature>
<comment type="cofactor">
    <cofactor evidence="1 12 13">
        <name>Zn(2+)</name>
        <dbReference type="ChEBI" id="CHEBI:29105"/>
    </cofactor>
</comment>
<dbReference type="CDD" id="cd01283">
    <property type="entry name" value="cytidine_deaminase"/>
    <property type="match status" value="1"/>
</dbReference>
<evidence type="ECO:0000259" key="14">
    <source>
        <dbReference type="PROSITE" id="PS51747"/>
    </source>
</evidence>
<dbReference type="InterPro" id="IPR006262">
    <property type="entry name" value="Cyt_deam_tetra"/>
</dbReference>
<dbReference type="InterPro" id="IPR050202">
    <property type="entry name" value="Cyt/Deoxycyt_deaminase"/>
</dbReference>
<dbReference type="FunFam" id="3.40.140.10:FF:000008">
    <property type="entry name" value="Cytidine deaminase"/>
    <property type="match status" value="1"/>
</dbReference>
<evidence type="ECO:0000256" key="9">
    <source>
        <dbReference type="ARBA" id="ARBA00049558"/>
    </source>
</evidence>
<comment type="catalytic activity">
    <reaction evidence="13">
        <text>2'-deoxycytidine + H2O + H(+) = 2'-deoxyuridine + NH4(+)</text>
        <dbReference type="Rhea" id="RHEA:13433"/>
        <dbReference type="ChEBI" id="CHEBI:15377"/>
        <dbReference type="ChEBI" id="CHEBI:15378"/>
        <dbReference type="ChEBI" id="CHEBI:15698"/>
        <dbReference type="ChEBI" id="CHEBI:16450"/>
        <dbReference type="ChEBI" id="CHEBI:28938"/>
        <dbReference type="EC" id="3.5.4.5"/>
    </reaction>
</comment>
<feature type="binding site" evidence="11">
    <location>
        <begin position="43"/>
        <end position="49"/>
    </location>
    <ligand>
        <name>substrate</name>
    </ligand>
</feature>
<dbReference type="GO" id="GO:0005829">
    <property type="term" value="C:cytosol"/>
    <property type="evidence" value="ECO:0007669"/>
    <property type="project" value="TreeGrafter"/>
</dbReference>
<evidence type="ECO:0000313" key="16">
    <source>
        <dbReference type="Proteomes" id="UP001177023"/>
    </source>
</evidence>
<evidence type="ECO:0000256" key="8">
    <source>
        <dbReference type="ARBA" id="ARBA00032005"/>
    </source>
</evidence>
<dbReference type="InterPro" id="IPR002125">
    <property type="entry name" value="CMP_dCMP_dom"/>
</dbReference>
<feature type="active site" description="Proton donor" evidence="10">
    <location>
        <position position="56"/>
    </location>
</feature>
<evidence type="ECO:0000256" key="1">
    <source>
        <dbReference type="ARBA" id="ARBA00001947"/>
    </source>
</evidence>
<dbReference type="Proteomes" id="UP001177023">
    <property type="component" value="Unassembled WGS sequence"/>
</dbReference>
<evidence type="ECO:0000256" key="11">
    <source>
        <dbReference type="PIRSR" id="PIRSR606262-2"/>
    </source>
</evidence>
<evidence type="ECO:0000256" key="6">
    <source>
        <dbReference type="ARBA" id="ARBA00022801"/>
    </source>
</evidence>
<dbReference type="EMBL" id="CATQJA010002710">
    <property type="protein sequence ID" value="CAJ0587466.1"/>
    <property type="molecule type" value="Genomic_DNA"/>
</dbReference>
<proteinExistence type="inferred from homology"/>
<dbReference type="GO" id="GO:0072527">
    <property type="term" value="P:pyrimidine-containing compound metabolic process"/>
    <property type="evidence" value="ECO:0007669"/>
    <property type="project" value="UniProtKB-ARBA"/>
</dbReference>
<dbReference type="Pfam" id="PF00383">
    <property type="entry name" value="dCMP_cyt_deam_1"/>
    <property type="match status" value="1"/>
</dbReference>
<dbReference type="PROSITE" id="PS51747">
    <property type="entry name" value="CYT_DCMP_DEAMINASES_2"/>
    <property type="match status" value="1"/>
</dbReference>
<feature type="binding site" evidence="12">
    <location>
        <position position="54"/>
    </location>
    <ligand>
        <name>Zn(2+)</name>
        <dbReference type="ChEBI" id="CHEBI:29105"/>
        <note>catalytic</note>
    </ligand>
</feature>
<dbReference type="EC" id="3.5.4.5" evidence="4 13"/>
<keyword evidence="5 12" id="KW-0479">Metal-binding</keyword>
<evidence type="ECO:0000256" key="10">
    <source>
        <dbReference type="PIRSR" id="PIRSR606262-1"/>
    </source>
</evidence>
<evidence type="ECO:0000256" key="3">
    <source>
        <dbReference type="ARBA" id="ARBA00006576"/>
    </source>
</evidence>
<evidence type="ECO:0000256" key="4">
    <source>
        <dbReference type="ARBA" id="ARBA00012783"/>
    </source>
</evidence>
<gene>
    <name evidence="15" type="ORF">MSPICULIGERA_LOCUS25433</name>
</gene>
<accession>A0AA36GCR1</accession>
<comment type="catalytic activity">
    <reaction evidence="9 13">
        <text>cytidine + H2O + H(+) = uridine + NH4(+)</text>
        <dbReference type="Rhea" id="RHEA:16069"/>
        <dbReference type="ChEBI" id="CHEBI:15377"/>
        <dbReference type="ChEBI" id="CHEBI:15378"/>
        <dbReference type="ChEBI" id="CHEBI:16704"/>
        <dbReference type="ChEBI" id="CHEBI:17562"/>
        <dbReference type="ChEBI" id="CHEBI:28938"/>
        <dbReference type="EC" id="3.5.4.5"/>
    </reaction>
</comment>
<dbReference type="InterPro" id="IPR016193">
    <property type="entry name" value="Cytidine_deaminase-like"/>
</dbReference>
<feature type="binding site" evidence="12">
    <location>
        <position position="90"/>
    </location>
    <ligand>
        <name>Zn(2+)</name>
        <dbReference type="ChEBI" id="CHEBI:29105"/>
        <note>catalytic</note>
    </ligand>
</feature>
<evidence type="ECO:0000256" key="7">
    <source>
        <dbReference type="ARBA" id="ARBA00022833"/>
    </source>
</evidence>
<keyword evidence="7 12" id="KW-0862">Zinc</keyword>
<comment type="function">
    <text evidence="2 13">This enzyme scavenges exogenous and endogenous cytidine and 2'-deoxycytidine for UMP synthesis.</text>
</comment>
<dbReference type="GO" id="GO:0008270">
    <property type="term" value="F:zinc ion binding"/>
    <property type="evidence" value="ECO:0007669"/>
    <property type="project" value="UniProtKB-UniRule"/>
</dbReference>
<evidence type="ECO:0000313" key="15">
    <source>
        <dbReference type="EMBL" id="CAJ0587466.1"/>
    </source>
</evidence>
<sequence>MVSDDELLAKAIAQLPLAYIPYSKFPVGAALLCEDGTIITGVNVENASYGGTICAERSAYVSAISQGKRKFKAIAVATELVPFGAPCGLCRQFMVEFGNVKVILGNSKTNDKLITSISELLPHSFGPESLDQHASQ</sequence>
<organism evidence="15 16">
    <name type="scientific">Mesorhabditis spiculigera</name>
    <dbReference type="NCBI Taxonomy" id="96644"/>
    <lineage>
        <taxon>Eukaryota</taxon>
        <taxon>Metazoa</taxon>
        <taxon>Ecdysozoa</taxon>
        <taxon>Nematoda</taxon>
        <taxon>Chromadorea</taxon>
        <taxon>Rhabditida</taxon>
        <taxon>Rhabditina</taxon>
        <taxon>Rhabditomorpha</taxon>
        <taxon>Rhabditoidea</taxon>
        <taxon>Rhabditidae</taxon>
        <taxon>Mesorhabditinae</taxon>
        <taxon>Mesorhabditis</taxon>
    </lineage>
</organism>
<dbReference type="PANTHER" id="PTHR11644">
    <property type="entry name" value="CYTIDINE DEAMINASE"/>
    <property type="match status" value="1"/>
</dbReference>
<dbReference type="GO" id="GO:0004126">
    <property type="term" value="F:cytidine deaminase activity"/>
    <property type="evidence" value="ECO:0007669"/>
    <property type="project" value="UniProtKB-UniRule"/>
</dbReference>
<evidence type="ECO:0000256" key="5">
    <source>
        <dbReference type="ARBA" id="ARBA00022723"/>
    </source>
</evidence>
<feature type="binding site" evidence="12">
    <location>
        <position position="87"/>
    </location>
    <ligand>
        <name>Zn(2+)</name>
        <dbReference type="ChEBI" id="CHEBI:29105"/>
        <note>catalytic</note>
    </ligand>
</feature>
<dbReference type="Gene3D" id="3.40.140.10">
    <property type="entry name" value="Cytidine Deaminase, domain 2"/>
    <property type="match status" value="1"/>
</dbReference>
<name>A0AA36GCR1_9BILA</name>